<keyword evidence="1" id="KW-0175">Coiled coil</keyword>
<evidence type="ECO:0000313" key="3">
    <source>
        <dbReference type="Proteomes" id="UP000230282"/>
    </source>
</evidence>
<proteinExistence type="predicted"/>
<evidence type="ECO:0000313" key="2">
    <source>
        <dbReference type="EMBL" id="PJG82326.1"/>
    </source>
</evidence>
<protein>
    <recommendedName>
        <fullName evidence="4">DNA repair protein</fullName>
    </recommendedName>
</protein>
<accession>A0A2M8RTX2</accession>
<dbReference type="Proteomes" id="UP000230282">
    <property type="component" value="Unassembled WGS sequence"/>
</dbReference>
<dbReference type="EMBL" id="PHGZ01000021">
    <property type="protein sequence ID" value="PJG82326.1"/>
    <property type="molecule type" value="Genomic_DNA"/>
</dbReference>
<reference evidence="2 3" key="1">
    <citation type="submission" date="2017-11" db="EMBL/GenBank/DDBJ databases">
        <title>Reclassification of Bisgaard taxon 5 as Caviibacterium pharyngocola gen. nov., sp. nov.</title>
        <authorList>
            <person name="Christensen H."/>
        </authorList>
    </citation>
    <scope>NUCLEOTIDE SEQUENCE [LARGE SCALE GENOMIC DNA]</scope>
    <source>
        <strain evidence="2 3">7_3</strain>
    </source>
</reference>
<name>A0A2M8RTX2_9PAST</name>
<organism evidence="2 3">
    <name type="scientific">Caviibacterium pharyngocola</name>
    <dbReference type="NCBI Taxonomy" id="28159"/>
    <lineage>
        <taxon>Bacteria</taxon>
        <taxon>Pseudomonadati</taxon>
        <taxon>Pseudomonadota</taxon>
        <taxon>Gammaproteobacteria</taxon>
        <taxon>Pasteurellales</taxon>
        <taxon>Pasteurellaceae</taxon>
        <taxon>Caviibacterium</taxon>
    </lineage>
</organism>
<evidence type="ECO:0000256" key="1">
    <source>
        <dbReference type="SAM" id="Coils"/>
    </source>
</evidence>
<dbReference type="OrthoDB" id="5682288at2"/>
<evidence type="ECO:0008006" key="4">
    <source>
        <dbReference type="Google" id="ProtNLM"/>
    </source>
</evidence>
<dbReference type="AlphaFoldDB" id="A0A2M8RTX2"/>
<gene>
    <name evidence="2" type="ORF">CVP04_09440</name>
</gene>
<feature type="coiled-coil region" evidence="1">
    <location>
        <begin position="7"/>
        <end position="34"/>
    </location>
</feature>
<dbReference type="RefSeq" id="WP_100297264.1">
    <property type="nucleotide sequence ID" value="NZ_PHGZ01000021.1"/>
</dbReference>
<keyword evidence="3" id="KW-1185">Reference proteome</keyword>
<comment type="caution">
    <text evidence="2">The sequence shown here is derived from an EMBL/GenBank/DDBJ whole genome shotgun (WGS) entry which is preliminary data.</text>
</comment>
<sequence>MADSIYKTQIKQKIAQFEREKEQVLAHLDLVERRILLLQQALVAMDVKPNDIQQYDTEHYQYRVYRKQFNGKITQLIQRVMKSEPERYWRALELAESVLIIDKQPNTPVSKYHLNNIGNAMTRLVNKGIVERIVVKKHKIIQWKWKQK</sequence>